<keyword evidence="6" id="KW-0812">Transmembrane</keyword>
<feature type="disulfide bond" evidence="4">
    <location>
        <begin position="541"/>
        <end position="551"/>
    </location>
</feature>
<feature type="disulfide bond" evidence="4">
    <location>
        <begin position="2525"/>
        <end position="2535"/>
    </location>
</feature>
<feature type="disulfide bond" evidence="4">
    <location>
        <begin position="1390"/>
        <end position="1400"/>
    </location>
</feature>
<feature type="domain" description="SRCR" evidence="8">
    <location>
        <begin position="141"/>
        <end position="252"/>
    </location>
</feature>
<feature type="domain" description="SRCR" evidence="8">
    <location>
        <begin position="2136"/>
        <end position="2236"/>
    </location>
</feature>
<feature type="disulfide bond" evidence="4">
    <location>
        <begin position="509"/>
        <end position="570"/>
    </location>
</feature>
<feature type="domain" description="SRCR" evidence="8">
    <location>
        <begin position="1425"/>
        <end position="1522"/>
    </location>
</feature>
<evidence type="ECO:0000256" key="4">
    <source>
        <dbReference type="PROSITE-ProRule" id="PRU00196"/>
    </source>
</evidence>
<evidence type="ECO:0000256" key="7">
    <source>
        <dbReference type="SAM" id="SignalP"/>
    </source>
</evidence>
<dbReference type="GO" id="GO:0016020">
    <property type="term" value="C:membrane"/>
    <property type="evidence" value="ECO:0007669"/>
    <property type="project" value="InterPro"/>
</dbReference>
<protein>
    <recommendedName>
        <fullName evidence="8">SRCR domain-containing protein</fullName>
    </recommendedName>
</protein>
<feature type="disulfide bond" evidence="4">
    <location>
        <begin position="2066"/>
        <end position="2127"/>
    </location>
</feature>
<feature type="disulfide bond" evidence="4">
    <location>
        <begin position="335"/>
        <end position="345"/>
    </location>
</feature>
<evidence type="ECO:0000256" key="6">
    <source>
        <dbReference type="SAM" id="Phobius"/>
    </source>
</evidence>
<feature type="domain" description="SRCR" evidence="8">
    <location>
        <begin position="1324"/>
        <end position="1422"/>
    </location>
</feature>
<feature type="domain" description="SRCR" evidence="8">
    <location>
        <begin position="2564"/>
        <end position="2663"/>
    </location>
</feature>
<feature type="disulfide bond" evidence="4">
    <location>
        <begin position="2413"/>
        <end position="2423"/>
    </location>
</feature>
<feature type="disulfide bond" evidence="4">
    <location>
        <begin position="1843"/>
        <end position="1904"/>
    </location>
</feature>
<feature type="compositionally biased region" description="Low complexity" evidence="5">
    <location>
        <begin position="2674"/>
        <end position="2768"/>
    </location>
</feature>
<feature type="domain" description="SRCR" evidence="8">
    <location>
        <begin position="1108"/>
        <end position="1202"/>
    </location>
</feature>
<feature type="domain" description="SRCR" evidence="8">
    <location>
        <begin position="1701"/>
        <end position="1800"/>
    </location>
</feature>
<feature type="domain" description="SRCR" evidence="8">
    <location>
        <begin position="1634"/>
        <end position="1693"/>
    </location>
</feature>
<proteinExistence type="predicted"/>
<dbReference type="Proteomes" id="UP000030746">
    <property type="component" value="Unassembled WGS sequence"/>
</dbReference>
<feature type="domain" description="SRCR" evidence="8">
    <location>
        <begin position="471"/>
        <end position="571"/>
    </location>
</feature>
<dbReference type="PANTHER" id="PTHR19331">
    <property type="entry name" value="SCAVENGER RECEPTOR DOMAIN-CONTAINING"/>
    <property type="match status" value="1"/>
</dbReference>
<feature type="domain" description="SRCR" evidence="8">
    <location>
        <begin position="1524"/>
        <end position="1629"/>
    </location>
</feature>
<keyword evidence="3 4" id="KW-1015">Disulfide bond</keyword>
<feature type="domain" description="SRCR" evidence="8">
    <location>
        <begin position="1908"/>
        <end position="2010"/>
    </location>
</feature>
<feature type="disulfide bond" evidence="4">
    <location>
        <begin position="1594"/>
        <end position="1604"/>
    </location>
</feature>
<feature type="domain" description="SRCR" evidence="8">
    <location>
        <begin position="1001"/>
        <end position="1105"/>
    </location>
</feature>
<dbReference type="HOGENOM" id="CLU_226184_0_0_1"/>
<reference evidence="9 10" key="1">
    <citation type="journal article" date="2013" name="Nature">
        <title>Insights into bilaterian evolution from three spiralian genomes.</title>
        <authorList>
            <person name="Simakov O."/>
            <person name="Marletaz F."/>
            <person name="Cho S.J."/>
            <person name="Edsinger-Gonzales E."/>
            <person name="Havlak P."/>
            <person name="Hellsten U."/>
            <person name="Kuo D.H."/>
            <person name="Larsson T."/>
            <person name="Lv J."/>
            <person name="Arendt D."/>
            <person name="Savage R."/>
            <person name="Osoegawa K."/>
            <person name="de Jong P."/>
            <person name="Grimwood J."/>
            <person name="Chapman J.A."/>
            <person name="Shapiro H."/>
            <person name="Aerts A."/>
            <person name="Otillar R.P."/>
            <person name="Terry A.Y."/>
            <person name="Boore J.L."/>
            <person name="Grigoriev I.V."/>
            <person name="Lindberg D.R."/>
            <person name="Seaver E.C."/>
            <person name="Weisblat D.A."/>
            <person name="Putnam N.H."/>
            <person name="Rokhsar D.S."/>
        </authorList>
    </citation>
    <scope>NUCLEOTIDE SEQUENCE [LARGE SCALE GENOMIC DNA]</scope>
</reference>
<sequence length="2980" mass="323988">MDAQFPNIRILFIIVLIAIIYTVSAKEEIRLVAGNGRGDGISSGRVEVRRNSSLPWGTVAVYSSSFGNKEAELVCKILGYEYGQAKRNAYYGRGTVNVQITQLTCGTSTNFFDCTISWVSGTRYNYKHYIDVGVNCFNSSVKILNDRNLQSYGNHNTGAIVLWDNGWGLVCDDGWNDEAAAVACRSLGFDDGTALCCSPFSYVYSNPSISRPYKFYKNFNCSGAVDDLFNCTYSVSAYTSCGIGHLASVICYNTTISNVNDTFGVRLVNTTGSFGSLEVRRYGYWGLVSGNSHFGWNESAANVSCRQMGYAGGVTYYKDDISSSKQMFWIQKLNCNGSENSLDECVTQWGRSYYEANVICYREKIKLSLVNGSRSYGRVQLSIDGVPGTICTNRYHGSDMASVVCRQLGFGQGTELVAGYFGAGDGPVYLESVNCVKDSVWDCRYDSDLKTPNSNCQTHSFDLAVKCHGQVKIEGGEHSNGIVYEQKTGYSWKIVCGNRFTNNAAKVLCRELSFTDGKVLPSGTFGAAPGHIRYSSLVFDCNGNETTLSQCTTSSTSCEGFYKKYAAVYCFDGSLNIERKLELKGNPSHPNTGLVSVSLDGFTGGICSDFFTENAVKIVCRQLGHTNGMAYRYPTTVNKYTIQELKCIGNETTILDCPVGSSSCLGSAHQAGVFCYNNTVPVVRFINGGSGKVEVVDGLDVGGVCLTSNSGSQSTTQARVICRQMNFEAGEFFNNDQEETTPIFMNSVTCTGYERSIFECSNDGWRVNEEARCPSNNKALTCYNSARIRRSTSMGSFSSGYVEMLYAGLHWNPICPGLDDNAARVICRELRAPYFKVLSDNLFKSGRNIHGMKNIVCVGNETSILDCTFTKQYCYGTSSLFCSKTSKLDDFEIHSSTSPEKGSFYSKITIEMYGLTGTICSEGWTDTAAKVFCKSQGYLYGVSVGSLSSPSIRTLAKDFRCTGEESRLQDCSYSISNLTSCQSSMMLANALCSDEPGGFSIRLKPSNESRNLGQVEVGYHGQWGPVCKQAYTNRYLAITACRQLGYVNGEDISESSYGITLPMLKIFGSSGCGIETTEIWKCKLSDFNLTYPCGRYNKDLFVKCLTSVDLEPGHAVGVAKFTVNRRNGAICRDGFDENAAKVACGQLGYSYHYILDYQPFNPPNLIIAYNNFRCFGSETSLEMCRYDTQYCRSNRAVQLMCSNYPSYSGYNLKIKSSSYGEVIVNHFNINGGICSNKWSNDDAKVVCREVLGSEYTGGFAYKRIKNEVEMSQLGIKWLTNLNCTGNESAISQCHHSPWGDIHNCSTDTVSAVYCLSRSASNVRIRLEGGDSKSGRIGVSAAGVWGTVCGKDFTDREASVVCRMLNFKGGYVTVNAFGRGSGPIHISQMKCTGDEQSVLDCGLKISESRSGCYHSVDAAVRCYNYVRMTGSTSTYINYGKLEIFIDEWKPVCDAGFTDLMAKMACKDMGYEMGSYVCCSSLGEGDSRSMVSLSRCRDIPGSLSDTCYVNTGCSSGKYVTVYCSKSSFSNSDIVTLTVSQNRVMVTVAEIQSAICAQNWTDKEANVSCKHAGYNGGIARFMSNEMLNPVLLGNIKCRGIETNLTECSRTQHSTGCSETLTNNQVIAGASCYSYGVVVCRELGYSNGFAMIGNIQRNSLAILDRVNCTGEESNIVECSYSKPFIPVCHNQIGVKCFNRSRTTGFILSPGRFRSNYIGSLAVIHENVRGYICLDSWDDVDATVACKQFGFTIGKALRLRSPGMRPYLLSNVNCNGSESRLDECDYDIGDITHCSSDKVAGTACSSQTGIFSGLLGENGIGLVQISIDGTWSVFCNSIGNEEAYNVFCKSIGYTSGHYGSRVEGQGYNITGPVYNTRFICNGHEADITDCTHSSWSTSYRCAYYASVHCLNDVRLHEDGQHTTRTSSGPVEIYYQDQWYLVCDNGFDDAAAERVCSDLGFADGKAIHGSTFGWDYEPRLEVSNMTLNCNGSETSASGCLSISSCRSGQYASVVCFNETDIDDEYLESDYVFSIERQSNVFNSSGTVGVSIFGVQGKICADDWDDEDAVVYCRSQGYSAGIAYKNHPKFDKDQPFWIGKFECAGTESDLNQCIHKDRLTMEKCESNSGASVVCHNGDFDVSFRFVNRTVDKRTSSQIYLTIDGVVGGLCQDLIDSKAANVICRQLGFDGGWKKRYQNISGPINWKIDFKCSDKAKNLLDCSHSGFHQTIISHPCEPTFVECFNSVYLSNGGAVWIYDGSKEIWSAVCDDIFGDVEASVVCKGVSSRYIRGIPILGSITGIIDDVANSTRRCSGTETLYTDCPIVSSVCKSDRYASVQCFETKPNTTTLTISLDSAYRSTLSGYLKVILPSGVEGMVCSEGFGKNEATVACRQLGFFGGVPYLPFGNLKKKPIVMADVSCSGDENTLADCQYNITSSKYICNYYSKRAGVLCYNSSGVNYRLTGGDRPGEGYVQMQYEGEWGNICTNRYSSLSNSISKVLCREFGYRDGIAVFGQSSIVSATSPTWFSYLICNGDESTPTNCLSLGFNRSSKCDFTLQLKCYNQSLEISDLRLLGGDNYGRVEVYMQGPNEWGTICGYYFSDVEAGVICRQLGYRTGKAVQMGGLGIGQGPIWLTYLKCNGTESKLTDCKHSDYTLPLCNHANDAGVICSGKSLETSTIPTTTIGPRNSTTTTTSEHATSTTTPKTTNIATATTNEPTTSTTTTTTTTIATTTTSEPTTSTTTTIATTTTSEPSTSTTTTIATTATSEPTTSASTPISTAILTTTANEPTASALTPISTTIGTTTDSEPTTSALTPISTTIATSASTPISTAIATTTDSEPTASAITPISTTIATSTDSDPTTRTTPKSSTTTSTTTASSTSTTVTVFTTTFQQAITSTTIDPNKDTGKPSITPGQPEKTTLGEKENSDSQSLLTDKEVTMTIGSVLGGVIAILIVIVILIQRKKRHGGYMLSDDLSDLSSTKMSEF</sequence>
<dbReference type="SUPFAM" id="SSF56487">
    <property type="entry name" value="SRCR-like"/>
    <property type="match status" value="25"/>
</dbReference>
<feature type="disulfide bond" evidence="4">
    <location>
        <begin position="1875"/>
        <end position="1885"/>
    </location>
</feature>
<feature type="disulfide bond" evidence="4">
    <location>
        <begin position="1072"/>
        <end position="1082"/>
    </location>
</feature>
<feature type="disulfide bond" evidence="4">
    <location>
        <begin position="2053"/>
        <end position="2117"/>
    </location>
</feature>
<feature type="disulfide bond" evidence="4">
    <location>
        <begin position="750"/>
        <end position="760"/>
    </location>
</feature>
<keyword evidence="10" id="KW-1185">Reference proteome</keyword>
<evidence type="ECO:0000256" key="1">
    <source>
        <dbReference type="ARBA" id="ARBA00022729"/>
    </source>
</evidence>
<gene>
    <name evidence="9" type="ORF">LOTGIDRAFT_233072</name>
</gene>
<feature type="disulfide bond" evidence="4">
    <location>
        <begin position="1283"/>
        <end position="1293"/>
    </location>
</feature>
<feature type="disulfide bond" evidence="4">
    <location>
        <begin position="647"/>
        <end position="657"/>
    </location>
</feature>
<feature type="disulfide bond" evidence="4">
    <location>
        <begin position="2632"/>
        <end position="2642"/>
    </location>
</feature>
<feature type="domain" description="SRCR" evidence="8">
    <location>
        <begin position="2026"/>
        <end position="2128"/>
    </location>
</feature>
<keyword evidence="6" id="KW-0472">Membrane</keyword>
<feature type="disulfide bond" evidence="4">
    <location>
        <begin position="2305"/>
        <end position="2315"/>
    </location>
</feature>
<dbReference type="SMART" id="SM00202">
    <property type="entry name" value="SR"/>
    <property type="match status" value="24"/>
</dbReference>
<feature type="disulfide bond" evidence="4">
    <location>
        <begin position="857"/>
        <end position="867"/>
    </location>
</feature>
<feature type="disulfide bond" evidence="4">
    <location>
        <begin position="2204"/>
        <end position="2214"/>
    </location>
</feature>
<accession>V4ABZ9</accession>
<dbReference type="GeneID" id="20249139"/>
<dbReference type="Pfam" id="PF00530">
    <property type="entry name" value="SRCR"/>
    <property type="match status" value="23"/>
</dbReference>
<dbReference type="Gene3D" id="3.10.250.10">
    <property type="entry name" value="SRCR-like domain"/>
    <property type="match status" value="25"/>
</dbReference>
<feature type="disulfide bond" evidence="4">
    <location>
        <begin position="1664"/>
        <end position="1674"/>
    </location>
</feature>
<name>V4ABZ9_LOTGI</name>
<dbReference type="OrthoDB" id="6153669at2759"/>
<feature type="domain" description="SRCR" evidence="8">
    <location>
        <begin position="1197"/>
        <end position="1315"/>
    </location>
</feature>
<evidence type="ECO:0000256" key="3">
    <source>
        <dbReference type="ARBA" id="ARBA00023157"/>
    </source>
</evidence>
<feature type="domain" description="SRCR" evidence="8">
    <location>
        <begin position="2344"/>
        <end position="2446"/>
    </location>
</feature>
<feature type="region of interest" description="Disordered" evidence="5">
    <location>
        <begin position="2827"/>
        <end position="2873"/>
    </location>
</feature>
<comment type="caution">
    <text evidence="4">Lacks conserved residue(s) required for the propagation of feature annotation.</text>
</comment>
<feature type="region of interest" description="Disordered" evidence="5">
    <location>
        <begin position="2892"/>
        <end position="2925"/>
    </location>
</feature>
<dbReference type="RefSeq" id="XP_009056766.1">
    <property type="nucleotide sequence ID" value="XM_009058518.1"/>
</dbReference>
<feature type="domain" description="SRCR" evidence="8">
    <location>
        <begin position="581"/>
        <end position="676"/>
    </location>
</feature>
<dbReference type="PROSITE" id="PS50287">
    <property type="entry name" value="SRCR_2"/>
    <property type="match status" value="25"/>
</dbReference>
<keyword evidence="6" id="KW-1133">Transmembrane helix</keyword>
<evidence type="ECO:0000313" key="9">
    <source>
        <dbReference type="EMBL" id="ESO92625.1"/>
    </source>
</evidence>
<feature type="domain" description="SRCR" evidence="8">
    <location>
        <begin position="1803"/>
        <end position="1905"/>
    </location>
</feature>
<feature type="signal peptide" evidence="7">
    <location>
        <begin position="1"/>
        <end position="25"/>
    </location>
</feature>
<evidence type="ECO:0000256" key="2">
    <source>
        <dbReference type="ARBA" id="ARBA00022737"/>
    </source>
</evidence>
<evidence type="ECO:0000313" key="10">
    <source>
        <dbReference type="Proteomes" id="UP000030746"/>
    </source>
</evidence>
<dbReference type="EMBL" id="KB202050">
    <property type="protein sequence ID" value="ESO92625.1"/>
    <property type="molecule type" value="Genomic_DNA"/>
</dbReference>
<feature type="domain" description="SRCR" evidence="8">
    <location>
        <begin position="786"/>
        <end position="883"/>
    </location>
</feature>
<dbReference type="InterPro" id="IPR001190">
    <property type="entry name" value="SRCR"/>
</dbReference>
<feature type="domain" description="SRCR" evidence="8">
    <location>
        <begin position="367"/>
        <end position="468"/>
    </location>
</feature>
<dbReference type="InterPro" id="IPR036772">
    <property type="entry name" value="SRCR-like_dom_sf"/>
</dbReference>
<feature type="disulfide bond" evidence="4">
    <location>
        <begin position="221"/>
        <end position="231"/>
    </location>
</feature>
<dbReference type="OMA" id="GECTHRG"/>
<keyword evidence="2" id="KW-0677">Repeat</keyword>
<feature type="disulfide bond" evidence="4">
    <location>
        <begin position="1983"/>
        <end position="1993"/>
    </location>
</feature>
<dbReference type="FunFam" id="3.10.250.10:FF:000001">
    <property type="entry name" value="Lysyl oxidase 4 isoform X1"/>
    <property type="match status" value="2"/>
</dbReference>
<feature type="region of interest" description="Disordered" evidence="5">
    <location>
        <begin position="2673"/>
        <end position="2768"/>
    </location>
</feature>
<evidence type="ECO:0000256" key="5">
    <source>
        <dbReference type="SAM" id="MobiDB-lite"/>
    </source>
</evidence>
<feature type="disulfide bond" evidence="4">
    <location>
        <begin position="2096"/>
        <end position="2106"/>
    </location>
</feature>
<feature type="domain" description="SRCR" evidence="8">
    <location>
        <begin position="2453"/>
        <end position="2555"/>
    </location>
</feature>
<feature type="chain" id="PRO_5004715920" description="SRCR domain-containing protein" evidence="7">
    <location>
        <begin position="26"/>
        <end position="2980"/>
    </location>
</feature>
<dbReference type="PRINTS" id="PR00258">
    <property type="entry name" value="SPERACTRCPTR"/>
</dbReference>
<keyword evidence="1 7" id="KW-0732">Signal</keyword>
<feature type="disulfide bond" evidence="4">
    <location>
        <begin position="961"/>
        <end position="971"/>
    </location>
</feature>
<feature type="disulfide bond" evidence="4">
    <location>
        <begin position="75"/>
        <end position="136"/>
    </location>
</feature>
<feature type="disulfide bond" evidence="4">
    <location>
        <begin position="1174"/>
        <end position="1184"/>
    </location>
</feature>
<feature type="domain" description="SRCR" evidence="8">
    <location>
        <begin position="2233"/>
        <end position="2333"/>
    </location>
</feature>
<feature type="domain" description="SRCR" evidence="8">
    <location>
        <begin position="891"/>
        <end position="993"/>
    </location>
</feature>
<evidence type="ECO:0000259" key="8">
    <source>
        <dbReference type="PROSITE" id="PS50287"/>
    </source>
</evidence>
<feature type="transmembrane region" description="Helical" evidence="6">
    <location>
        <begin position="2932"/>
        <end position="2954"/>
    </location>
</feature>
<dbReference type="CTD" id="20249139"/>
<feature type="domain" description="SRCR" evidence="8">
    <location>
        <begin position="29"/>
        <end position="137"/>
    </location>
</feature>
<feature type="domain" description="SRCR" evidence="8">
    <location>
        <begin position="265"/>
        <end position="361"/>
    </location>
</feature>
<feature type="domain" description="SRCR" evidence="8">
    <location>
        <begin position="683"/>
        <end position="783"/>
    </location>
</feature>
<dbReference type="KEGG" id="lgi:LOTGIDRAFT_233072"/>
<organism evidence="9 10">
    <name type="scientific">Lottia gigantea</name>
    <name type="common">Giant owl limpet</name>
    <dbReference type="NCBI Taxonomy" id="225164"/>
    <lineage>
        <taxon>Eukaryota</taxon>
        <taxon>Metazoa</taxon>
        <taxon>Spiralia</taxon>
        <taxon>Lophotrochozoa</taxon>
        <taxon>Mollusca</taxon>
        <taxon>Gastropoda</taxon>
        <taxon>Patellogastropoda</taxon>
        <taxon>Lottioidea</taxon>
        <taxon>Lottiidae</taxon>
        <taxon>Lottia</taxon>
    </lineage>
</organism>
<feature type="disulfide bond" evidence="4">
    <location>
        <begin position="1769"/>
        <end position="1779"/>
    </location>
</feature>
<feature type="disulfide bond" evidence="4">
    <location>
        <begin position="2384"/>
        <end position="2445"/>
    </location>
</feature>